<dbReference type="SMART" id="SM00347">
    <property type="entry name" value="HTH_MARR"/>
    <property type="match status" value="1"/>
</dbReference>
<feature type="domain" description="HTH marR-type" evidence="1">
    <location>
        <begin position="4"/>
        <end position="139"/>
    </location>
</feature>
<evidence type="ECO:0000313" key="2">
    <source>
        <dbReference type="EMBL" id="VFQ47042.1"/>
    </source>
</evidence>
<dbReference type="GO" id="GO:0003700">
    <property type="term" value="F:DNA-binding transcription factor activity"/>
    <property type="evidence" value="ECO:0007669"/>
    <property type="project" value="InterPro"/>
</dbReference>
<reference evidence="2 3" key="1">
    <citation type="submission" date="2019-03" db="EMBL/GenBank/DDBJ databases">
        <authorList>
            <person name="Nijsse B."/>
        </authorList>
    </citation>
    <scope>NUCLEOTIDE SEQUENCE [LARGE SCALE GENOMIC DNA]</scope>
    <source>
        <strain evidence="2">Desulfoluna butyratoxydans MSL71</strain>
    </source>
</reference>
<accession>A0A4U8YY61</accession>
<dbReference type="Gene3D" id="1.10.10.10">
    <property type="entry name" value="Winged helix-like DNA-binding domain superfamily/Winged helix DNA-binding domain"/>
    <property type="match status" value="1"/>
</dbReference>
<evidence type="ECO:0000313" key="3">
    <source>
        <dbReference type="Proteomes" id="UP000507962"/>
    </source>
</evidence>
<dbReference type="InterPro" id="IPR039422">
    <property type="entry name" value="MarR/SlyA-like"/>
</dbReference>
<proteinExistence type="predicted"/>
<dbReference type="PRINTS" id="PR00598">
    <property type="entry name" value="HTHMARR"/>
</dbReference>
<gene>
    <name evidence="2" type="ORF">MSL71_47270</name>
</gene>
<dbReference type="EMBL" id="CAADHO010000013">
    <property type="protein sequence ID" value="VFQ47042.1"/>
    <property type="molecule type" value="Genomic_DNA"/>
</dbReference>
<dbReference type="PROSITE" id="PS50995">
    <property type="entry name" value="HTH_MARR_2"/>
    <property type="match status" value="1"/>
</dbReference>
<dbReference type="RefSeq" id="WP_180146089.1">
    <property type="nucleotide sequence ID" value="NZ_CAADHO010000013.1"/>
</dbReference>
<dbReference type="Proteomes" id="UP000507962">
    <property type="component" value="Unassembled WGS sequence"/>
</dbReference>
<protein>
    <submittedName>
        <fullName evidence="2">Marr-type hth domain</fullName>
    </submittedName>
</protein>
<sequence>MTSDDRMHHIVKRFYDASTTCSLEISEQLGMSQLQVNQIHYLKLIDEHDSLTFSLMAELLGITKPSVTEIVNKLIRLECVTKTQSPDDGRVYFIELSEKGRNIARSRALSENKIIELILKKLDPNEVETFIRLLDKISG</sequence>
<keyword evidence="3" id="KW-1185">Reference proteome</keyword>
<dbReference type="InterPro" id="IPR000835">
    <property type="entry name" value="HTH_MarR-typ"/>
</dbReference>
<organism evidence="2 3">
    <name type="scientific">Desulfoluna butyratoxydans</name>
    <dbReference type="NCBI Taxonomy" id="231438"/>
    <lineage>
        <taxon>Bacteria</taxon>
        <taxon>Pseudomonadati</taxon>
        <taxon>Thermodesulfobacteriota</taxon>
        <taxon>Desulfobacteria</taxon>
        <taxon>Desulfobacterales</taxon>
        <taxon>Desulfolunaceae</taxon>
        <taxon>Desulfoluna</taxon>
    </lineage>
</organism>
<dbReference type="SUPFAM" id="SSF46785">
    <property type="entry name" value="Winged helix' DNA-binding domain"/>
    <property type="match status" value="1"/>
</dbReference>
<dbReference type="GO" id="GO:0006950">
    <property type="term" value="P:response to stress"/>
    <property type="evidence" value="ECO:0007669"/>
    <property type="project" value="TreeGrafter"/>
</dbReference>
<dbReference type="PANTHER" id="PTHR33164:SF43">
    <property type="entry name" value="HTH-TYPE TRANSCRIPTIONAL REPRESSOR YETL"/>
    <property type="match status" value="1"/>
</dbReference>
<dbReference type="PANTHER" id="PTHR33164">
    <property type="entry name" value="TRANSCRIPTIONAL REGULATOR, MARR FAMILY"/>
    <property type="match status" value="1"/>
</dbReference>
<dbReference type="InterPro" id="IPR036390">
    <property type="entry name" value="WH_DNA-bd_sf"/>
</dbReference>
<evidence type="ECO:0000259" key="1">
    <source>
        <dbReference type="PROSITE" id="PS50995"/>
    </source>
</evidence>
<dbReference type="InterPro" id="IPR036388">
    <property type="entry name" value="WH-like_DNA-bd_sf"/>
</dbReference>
<name>A0A4U8YY61_9BACT</name>
<dbReference type="Pfam" id="PF01047">
    <property type="entry name" value="MarR"/>
    <property type="match status" value="1"/>
</dbReference>
<dbReference type="AlphaFoldDB" id="A0A4U8YY61"/>